<evidence type="ECO:0000313" key="2">
    <source>
        <dbReference type="EMBL" id="THU90632.1"/>
    </source>
</evidence>
<dbReference type="AlphaFoldDB" id="A0A4S8LMS3"/>
<name>A0A4S8LMS3_DENBC</name>
<evidence type="ECO:0000256" key="1">
    <source>
        <dbReference type="SAM" id="SignalP"/>
    </source>
</evidence>
<feature type="signal peptide" evidence="1">
    <location>
        <begin position="1"/>
        <end position="19"/>
    </location>
</feature>
<dbReference type="EMBL" id="ML179329">
    <property type="protein sequence ID" value="THU90632.1"/>
    <property type="molecule type" value="Genomic_DNA"/>
</dbReference>
<accession>A0A4S8LMS3</accession>
<feature type="chain" id="PRO_5020441194" description="Secreted protein" evidence="1">
    <location>
        <begin position="20"/>
        <end position="75"/>
    </location>
</feature>
<protein>
    <recommendedName>
        <fullName evidence="4">Secreted protein</fullName>
    </recommendedName>
</protein>
<dbReference type="Proteomes" id="UP000297245">
    <property type="component" value="Unassembled WGS sequence"/>
</dbReference>
<sequence>MWYTLTAVLSHIKLGLSCAVEEREERALLWLRTPLGLCSTHDSRLTACVQCWPRRKRSIEMNDEHSGEQDMAVER</sequence>
<evidence type="ECO:0008006" key="4">
    <source>
        <dbReference type="Google" id="ProtNLM"/>
    </source>
</evidence>
<gene>
    <name evidence="2" type="ORF">K435DRAFT_255158</name>
</gene>
<keyword evidence="1" id="KW-0732">Signal</keyword>
<evidence type="ECO:0000313" key="3">
    <source>
        <dbReference type="Proteomes" id="UP000297245"/>
    </source>
</evidence>
<proteinExistence type="predicted"/>
<reference evidence="2 3" key="1">
    <citation type="journal article" date="2019" name="Nat. Ecol. Evol.">
        <title>Megaphylogeny resolves global patterns of mushroom evolution.</title>
        <authorList>
            <person name="Varga T."/>
            <person name="Krizsan K."/>
            <person name="Foldi C."/>
            <person name="Dima B."/>
            <person name="Sanchez-Garcia M."/>
            <person name="Sanchez-Ramirez S."/>
            <person name="Szollosi G.J."/>
            <person name="Szarkandi J.G."/>
            <person name="Papp V."/>
            <person name="Albert L."/>
            <person name="Andreopoulos W."/>
            <person name="Angelini C."/>
            <person name="Antonin V."/>
            <person name="Barry K.W."/>
            <person name="Bougher N.L."/>
            <person name="Buchanan P."/>
            <person name="Buyck B."/>
            <person name="Bense V."/>
            <person name="Catcheside P."/>
            <person name="Chovatia M."/>
            <person name="Cooper J."/>
            <person name="Damon W."/>
            <person name="Desjardin D."/>
            <person name="Finy P."/>
            <person name="Geml J."/>
            <person name="Haridas S."/>
            <person name="Hughes K."/>
            <person name="Justo A."/>
            <person name="Karasinski D."/>
            <person name="Kautmanova I."/>
            <person name="Kiss B."/>
            <person name="Kocsube S."/>
            <person name="Kotiranta H."/>
            <person name="LaButti K.M."/>
            <person name="Lechner B.E."/>
            <person name="Liimatainen K."/>
            <person name="Lipzen A."/>
            <person name="Lukacs Z."/>
            <person name="Mihaltcheva S."/>
            <person name="Morgado L.N."/>
            <person name="Niskanen T."/>
            <person name="Noordeloos M.E."/>
            <person name="Ohm R.A."/>
            <person name="Ortiz-Santana B."/>
            <person name="Ovrebo C."/>
            <person name="Racz N."/>
            <person name="Riley R."/>
            <person name="Savchenko A."/>
            <person name="Shiryaev A."/>
            <person name="Soop K."/>
            <person name="Spirin V."/>
            <person name="Szebenyi C."/>
            <person name="Tomsovsky M."/>
            <person name="Tulloss R.E."/>
            <person name="Uehling J."/>
            <person name="Grigoriev I.V."/>
            <person name="Vagvolgyi C."/>
            <person name="Papp T."/>
            <person name="Martin F.M."/>
            <person name="Miettinen O."/>
            <person name="Hibbett D.S."/>
            <person name="Nagy L.G."/>
        </authorList>
    </citation>
    <scope>NUCLEOTIDE SEQUENCE [LARGE SCALE GENOMIC DNA]</scope>
    <source>
        <strain evidence="2 3">CBS 962.96</strain>
    </source>
</reference>
<keyword evidence="3" id="KW-1185">Reference proteome</keyword>
<organism evidence="2 3">
    <name type="scientific">Dendrothele bispora (strain CBS 962.96)</name>
    <dbReference type="NCBI Taxonomy" id="1314807"/>
    <lineage>
        <taxon>Eukaryota</taxon>
        <taxon>Fungi</taxon>
        <taxon>Dikarya</taxon>
        <taxon>Basidiomycota</taxon>
        <taxon>Agaricomycotina</taxon>
        <taxon>Agaricomycetes</taxon>
        <taxon>Agaricomycetidae</taxon>
        <taxon>Agaricales</taxon>
        <taxon>Agaricales incertae sedis</taxon>
        <taxon>Dendrothele</taxon>
    </lineage>
</organism>